<feature type="compositionally biased region" description="Polar residues" evidence="1">
    <location>
        <begin position="69"/>
        <end position="96"/>
    </location>
</feature>
<feature type="compositionally biased region" description="Low complexity" evidence="1">
    <location>
        <begin position="29"/>
        <end position="44"/>
    </location>
</feature>
<gene>
    <name evidence="2" type="ORF">VFH_VI010840</name>
</gene>
<organism evidence="2 3">
    <name type="scientific">Vicia faba</name>
    <name type="common">Broad bean</name>
    <name type="synonym">Faba vulgaris</name>
    <dbReference type="NCBI Taxonomy" id="3906"/>
    <lineage>
        <taxon>Eukaryota</taxon>
        <taxon>Viridiplantae</taxon>
        <taxon>Streptophyta</taxon>
        <taxon>Embryophyta</taxon>
        <taxon>Tracheophyta</taxon>
        <taxon>Spermatophyta</taxon>
        <taxon>Magnoliopsida</taxon>
        <taxon>eudicotyledons</taxon>
        <taxon>Gunneridae</taxon>
        <taxon>Pentapetalae</taxon>
        <taxon>rosids</taxon>
        <taxon>fabids</taxon>
        <taxon>Fabales</taxon>
        <taxon>Fabaceae</taxon>
        <taxon>Papilionoideae</taxon>
        <taxon>50 kb inversion clade</taxon>
        <taxon>NPAAA clade</taxon>
        <taxon>Hologalegina</taxon>
        <taxon>IRL clade</taxon>
        <taxon>Fabeae</taxon>
        <taxon>Vicia</taxon>
    </lineage>
</organism>
<name>A0AAV1B082_VICFA</name>
<evidence type="ECO:0000313" key="3">
    <source>
        <dbReference type="Proteomes" id="UP001157006"/>
    </source>
</evidence>
<accession>A0AAV1B082</accession>
<dbReference type="EMBL" id="OX451741">
    <property type="protein sequence ID" value="CAI8616051.1"/>
    <property type="molecule type" value="Genomic_DNA"/>
</dbReference>
<proteinExistence type="predicted"/>
<dbReference type="AlphaFoldDB" id="A0AAV1B082"/>
<evidence type="ECO:0000256" key="1">
    <source>
        <dbReference type="SAM" id="MobiDB-lite"/>
    </source>
</evidence>
<dbReference type="Proteomes" id="UP001157006">
    <property type="component" value="Chromosome 6"/>
</dbReference>
<keyword evidence="3" id="KW-1185">Reference proteome</keyword>
<feature type="region of interest" description="Disordered" evidence="1">
    <location>
        <begin position="1"/>
        <end position="117"/>
    </location>
</feature>
<evidence type="ECO:0000313" key="2">
    <source>
        <dbReference type="EMBL" id="CAI8616051.1"/>
    </source>
</evidence>
<protein>
    <submittedName>
        <fullName evidence="2">Uncharacterized protein</fullName>
    </submittedName>
</protein>
<sequence length="117" mass="13050">MHKRRYRLTSQHLRLQPQLDSRPPIQSKHPFSITSSSFTTSHPSDVPSKREFDETASVTFAPPALVKSRPQTDSQPSTCSRTTNAQPAPSVTQKNTTPEKLRLTTASPTKPKLKPDD</sequence>
<reference evidence="2 3" key="1">
    <citation type="submission" date="2023-01" db="EMBL/GenBank/DDBJ databases">
        <authorList>
            <person name="Kreplak J."/>
        </authorList>
    </citation>
    <scope>NUCLEOTIDE SEQUENCE [LARGE SCALE GENOMIC DNA]</scope>
</reference>